<dbReference type="AlphaFoldDB" id="A0A7S3FTM2"/>
<dbReference type="PANTHER" id="PTHR12461">
    <property type="entry name" value="HYPOXIA-INDUCIBLE FACTOR 1 ALPHA INHIBITOR-RELATED"/>
    <property type="match status" value="1"/>
</dbReference>
<dbReference type="InterPro" id="IPR014710">
    <property type="entry name" value="RmlC-like_jellyroll"/>
</dbReference>
<accession>A0A7S3FTM2</accession>
<dbReference type="Pfam" id="PF13621">
    <property type="entry name" value="Cupin_8"/>
    <property type="match status" value="1"/>
</dbReference>
<dbReference type="InterPro" id="IPR041667">
    <property type="entry name" value="Cupin_8"/>
</dbReference>
<gene>
    <name evidence="2" type="ORF">SRAS04492_LOCUS591</name>
</gene>
<reference evidence="2" key="1">
    <citation type="submission" date="2021-01" db="EMBL/GenBank/DDBJ databases">
        <authorList>
            <person name="Corre E."/>
            <person name="Pelletier E."/>
            <person name="Niang G."/>
            <person name="Scheremetjew M."/>
            <person name="Finn R."/>
            <person name="Kale V."/>
            <person name="Holt S."/>
            <person name="Cochrane G."/>
            <person name="Meng A."/>
            <person name="Brown T."/>
            <person name="Cohen L."/>
        </authorList>
    </citation>
    <scope>NUCLEOTIDE SEQUENCE</scope>
    <source>
        <strain evidence="2">Ras09</strain>
    </source>
</reference>
<dbReference type="SUPFAM" id="SSF51197">
    <property type="entry name" value="Clavaminate synthase-like"/>
    <property type="match status" value="1"/>
</dbReference>
<evidence type="ECO:0000259" key="1">
    <source>
        <dbReference type="Pfam" id="PF13621"/>
    </source>
</evidence>
<feature type="domain" description="Cupin-like" evidence="1">
    <location>
        <begin position="4"/>
        <end position="243"/>
    </location>
</feature>
<evidence type="ECO:0000313" key="2">
    <source>
        <dbReference type="EMBL" id="CAE0228807.1"/>
    </source>
</evidence>
<dbReference type="EMBL" id="HBIA01001179">
    <property type="protein sequence ID" value="CAE0228807.1"/>
    <property type="molecule type" value="Transcribed_RNA"/>
</dbReference>
<proteinExistence type="predicted"/>
<sequence>MTVSFFSQCVRINRPCILEGLAGQWPSVKESWGSDSLKMMELMGADQNVTVYSQHPERQFGKILHDQYSFHKADSKQMAYSDFYELAVKEQKPGQQVVKDARQSKDFVDKVLHLANDLKELEFYHEVSELEGVELYQGSYFMDKPHYERKEQIFCAVEGNMNIVIVPHVNKQEVYAGKVEEDSVYHEEMRTSKLEEVNVSPINFFMPKRKKYPNFNYAIRHMVNLNKGDCIFVPAFNFYQMQGVNLGKGFSMYKDLFDEASYSPKAQAQGDKAMAVVVGLSFQSNSKLLNGFWEAIEKNIIK</sequence>
<dbReference type="PANTHER" id="PTHR12461:SF105">
    <property type="entry name" value="HYPOXIA-INDUCIBLE FACTOR 1-ALPHA INHIBITOR"/>
    <property type="match status" value="1"/>
</dbReference>
<dbReference type="Gene3D" id="2.60.120.10">
    <property type="entry name" value="Jelly Rolls"/>
    <property type="match status" value="1"/>
</dbReference>
<protein>
    <recommendedName>
        <fullName evidence="1">Cupin-like domain-containing protein</fullName>
    </recommendedName>
</protein>
<name>A0A7S3FTM2_9SPIT</name>
<organism evidence="2">
    <name type="scientific">Strombidium rassoulzadegani</name>
    <dbReference type="NCBI Taxonomy" id="1082188"/>
    <lineage>
        <taxon>Eukaryota</taxon>
        <taxon>Sar</taxon>
        <taxon>Alveolata</taxon>
        <taxon>Ciliophora</taxon>
        <taxon>Intramacronucleata</taxon>
        <taxon>Spirotrichea</taxon>
        <taxon>Oligotrichia</taxon>
        <taxon>Strombidiidae</taxon>
        <taxon>Strombidium</taxon>
    </lineage>
</organism>